<dbReference type="PANTHER" id="PTHR33064">
    <property type="entry name" value="POL PROTEIN"/>
    <property type="match status" value="1"/>
</dbReference>
<dbReference type="InterPro" id="IPR041577">
    <property type="entry name" value="RT_RNaseH_2"/>
</dbReference>
<protein>
    <submittedName>
        <fullName evidence="2">Polyprotein</fullName>
    </submittedName>
</protein>
<dbReference type="Pfam" id="PF17919">
    <property type="entry name" value="RT_RNaseH_2"/>
    <property type="match status" value="1"/>
</dbReference>
<feature type="domain" description="Reverse transcriptase/retrotransposon-derived protein RNase H-like" evidence="1">
    <location>
        <begin position="93"/>
        <end position="177"/>
    </location>
</feature>
<comment type="caution">
    <text evidence="2">The sequence shown here is derived from an EMBL/GenBank/DDBJ whole genome shotgun (WGS) entry which is preliminary data.</text>
</comment>
<reference evidence="2" key="1">
    <citation type="submission" date="2020-06" db="EMBL/GenBank/DDBJ databases">
        <authorList>
            <person name="Li T."/>
            <person name="Hu X."/>
            <person name="Zhang T."/>
            <person name="Song X."/>
            <person name="Zhang H."/>
            <person name="Dai N."/>
            <person name="Sheng W."/>
            <person name="Hou X."/>
            <person name="Wei L."/>
        </authorList>
    </citation>
    <scope>NUCLEOTIDE SEQUENCE</scope>
    <source>
        <strain evidence="2">G02</strain>
        <tissue evidence="2">Leaf</tissue>
    </source>
</reference>
<dbReference type="InterPro" id="IPR043502">
    <property type="entry name" value="DNA/RNA_pol_sf"/>
</dbReference>
<accession>A0AAW2ILN0</accession>
<reference evidence="2" key="2">
    <citation type="journal article" date="2024" name="Plant">
        <title>Genomic evolution and insights into agronomic trait innovations of Sesamum species.</title>
        <authorList>
            <person name="Miao H."/>
            <person name="Wang L."/>
            <person name="Qu L."/>
            <person name="Liu H."/>
            <person name="Sun Y."/>
            <person name="Le M."/>
            <person name="Wang Q."/>
            <person name="Wei S."/>
            <person name="Zheng Y."/>
            <person name="Lin W."/>
            <person name="Duan Y."/>
            <person name="Cao H."/>
            <person name="Xiong S."/>
            <person name="Wang X."/>
            <person name="Wei L."/>
            <person name="Li C."/>
            <person name="Ma Q."/>
            <person name="Ju M."/>
            <person name="Zhao R."/>
            <person name="Li G."/>
            <person name="Mu C."/>
            <person name="Tian Q."/>
            <person name="Mei H."/>
            <person name="Zhang T."/>
            <person name="Gao T."/>
            <person name="Zhang H."/>
        </authorList>
    </citation>
    <scope>NUCLEOTIDE SEQUENCE</scope>
    <source>
        <strain evidence="2">G02</strain>
    </source>
</reference>
<evidence type="ECO:0000259" key="1">
    <source>
        <dbReference type="Pfam" id="PF17919"/>
    </source>
</evidence>
<dbReference type="AlphaFoldDB" id="A0AAW2ILN0"/>
<evidence type="ECO:0000313" key="2">
    <source>
        <dbReference type="EMBL" id="KAL0282846.1"/>
    </source>
</evidence>
<dbReference type="SUPFAM" id="SSF56672">
    <property type="entry name" value="DNA/RNA polymerases"/>
    <property type="match status" value="1"/>
</dbReference>
<dbReference type="PANTHER" id="PTHR33064:SF37">
    <property type="entry name" value="RIBONUCLEASE H"/>
    <property type="match status" value="1"/>
</dbReference>
<organism evidence="2">
    <name type="scientific">Sesamum radiatum</name>
    <name type="common">Black benniseed</name>
    <dbReference type="NCBI Taxonomy" id="300843"/>
    <lineage>
        <taxon>Eukaryota</taxon>
        <taxon>Viridiplantae</taxon>
        <taxon>Streptophyta</taxon>
        <taxon>Embryophyta</taxon>
        <taxon>Tracheophyta</taxon>
        <taxon>Spermatophyta</taxon>
        <taxon>Magnoliopsida</taxon>
        <taxon>eudicotyledons</taxon>
        <taxon>Gunneridae</taxon>
        <taxon>Pentapetalae</taxon>
        <taxon>asterids</taxon>
        <taxon>lamiids</taxon>
        <taxon>Lamiales</taxon>
        <taxon>Pedaliaceae</taxon>
        <taxon>Sesamum</taxon>
    </lineage>
</organism>
<sequence>MTPDDLALAREECSQLLALGLIEPTKSNWACPAFYVNKRTEQIRGKKRLVIDYKALNHFYSMINSLFLRPRTSSLSALGIQLSKLLKKEPPPWGQAQTMALQKLKQVCQQPLPLKIPSTGHRILQTDASNEFWGAILIEEENGKKHFCGHASGQKRLRKTLPCSLQRILAIKYGIKNSSSISLDIIHHIDGQHLIPEDYGSKEQGSSRATTAQTKRLVFQIPVHSETY</sequence>
<dbReference type="InterPro" id="IPR051320">
    <property type="entry name" value="Viral_Replic_Matur_Polypro"/>
</dbReference>
<dbReference type="EMBL" id="JACGWJ010001366">
    <property type="protein sequence ID" value="KAL0282846.1"/>
    <property type="molecule type" value="Genomic_DNA"/>
</dbReference>
<gene>
    <name evidence="2" type="ORF">Sradi_7250800</name>
</gene>
<proteinExistence type="predicted"/>
<name>A0AAW2ILN0_SESRA</name>
<dbReference type="Gene3D" id="3.10.10.10">
    <property type="entry name" value="HIV Type 1 Reverse Transcriptase, subunit A, domain 1"/>
    <property type="match status" value="1"/>
</dbReference>